<protein>
    <recommendedName>
        <fullName evidence="1">Lantibiotic biosynthesis protein dehydration domain-containing protein</fullName>
    </recommendedName>
</protein>
<name>D3PUN9_STANL</name>
<dbReference type="EMBL" id="CP001778">
    <property type="protein sequence ID" value="ADD43052.1"/>
    <property type="molecule type" value="Genomic_DNA"/>
</dbReference>
<organism evidence="2 3">
    <name type="scientific">Stackebrandtia nassauensis (strain DSM 44728 / CIP 108903 / NRRL B-16338 / NBRC 102104 / LLR-40K-21)</name>
    <dbReference type="NCBI Taxonomy" id="446470"/>
    <lineage>
        <taxon>Bacteria</taxon>
        <taxon>Bacillati</taxon>
        <taxon>Actinomycetota</taxon>
        <taxon>Actinomycetes</taxon>
        <taxon>Glycomycetales</taxon>
        <taxon>Glycomycetaceae</taxon>
        <taxon>Stackebrandtia</taxon>
    </lineage>
</organism>
<dbReference type="AlphaFoldDB" id="D3PUN9"/>
<dbReference type="HOGENOM" id="CLU_012340_0_0_11"/>
<feature type="domain" description="Lantibiotic biosynthesis protein dehydration" evidence="1">
    <location>
        <begin position="115"/>
        <end position="472"/>
    </location>
</feature>
<dbReference type="eggNOG" id="COG4403">
    <property type="taxonomic scope" value="Bacteria"/>
</dbReference>
<dbReference type="OrthoDB" id="22038at2"/>
<reference evidence="2 3" key="1">
    <citation type="journal article" date="2009" name="Stand. Genomic Sci.">
        <title>Complete genome sequence of Stackebrandtia nassauensis type strain (LLR-40K-21).</title>
        <authorList>
            <person name="Munk C."/>
            <person name="Lapidus A."/>
            <person name="Copeland A."/>
            <person name="Jando M."/>
            <person name="Mayilraj S."/>
            <person name="Glavina Del Rio T."/>
            <person name="Nolan M."/>
            <person name="Chen F."/>
            <person name="Lucas S."/>
            <person name="Tice H."/>
            <person name="Cheng J.F."/>
            <person name="Han C."/>
            <person name="Detter J.C."/>
            <person name="Bruce D."/>
            <person name="Goodwin L."/>
            <person name="Chain P."/>
            <person name="Pitluck S."/>
            <person name="Goker M."/>
            <person name="Ovchinikova G."/>
            <person name="Pati A."/>
            <person name="Ivanova N."/>
            <person name="Mavromatis K."/>
            <person name="Chen A."/>
            <person name="Palaniappan K."/>
            <person name="Land M."/>
            <person name="Hauser L."/>
            <person name="Chang Y.J."/>
            <person name="Jeffries C.D."/>
            <person name="Bristow J."/>
            <person name="Eisen J.A."/>
            <person name="Markowitz V."/>
            <person name="Hugenholtz P."/>
            <person name="Kyrpides N.C."/>
            <person name="Klenk H.P."/>
        </authorList>
    </citation>
    <scope>NUCLEOTIDE SEQUENCE [LARGE SCALE GENOMIC DNA]</scope>
    <source>
        <strain evidence="3">DSM 44728 / CIP 108903 / NRRL B-16338 / NBRC 102104 / LLR-40K-21</strain>
    </source>
</reference>
<dbReference type="RefSeq" id="WP_013018623.1">
    <property type="nucleotide sequence ID" value="NC_013947.1"/>
</dbReference>
<dbReference type="Proteomes" id="UP000000844">
    <property type="component" value="Chromosome"/>
</dbReference>
<evidence type="ECO:0000259" key="1">
    <source>
        <dbReference type="Pfam" id="PF13575"/>
    </source>
</evidence>
<dbReference type="InterPro" id="IPR046732">
    <property type="entry name" value="DUF6624"/>
</dbReference>
<evidence type="ECO:0000313" key="3">
    <source>
        <dbReference type="Proteomes" id="UP000000844"/>
    </source>
</evidence>
<dbReference type="InterPro" id="IPR025410">
    <property type="entry name" value="Lant_dehyd"/>
</dbReference>
<dbReference type="Pfam" id="PF20329">
    <property type="entry name" value="DUF6624"/>
    <property type="match status" value="1"/>
</dbReference>
<dbReference type="KEGG" id="sna:Snas_3388"/>
<dbReference type="Pfam" id="PF13575">
    <property type="entry name" value="DUF4135"/>
    <property type="match status" value="1"/>
</dbReference>
<accession>D3PUN9</accession>
<sequence>MSTAVERLIAAVAAGEADGMFPPVAEPGPDGVLMLSRYPGGPQDAEHLAELLRRPRLDPLVRMLSDLDEWCEARALEYDDAILAPGVLRASNAALFGPLVTEVFTACVLGESADLAEYAATRLEQQQRMLDEFLDRLSRDRLSAWPTDLRFGGGVEELALAGDETHNGGKRVLRVTMRGGGRLAYKPRPVAGEVLFLATSGSHQASSVFRMLNRLPPVSGDVTLPIMAAWRGKGSDRNEYSWQEWIEPPHQWATIRTSGEYGLAATRLTATEARKFWNRAGSLAGAAFAFGIADLMAGNVLAGRRAATDPPMFYPVDLEVCFTDTARLADTGLLAGPDTGHHHGGIEDEARWCALEGPRAVFHTGRDGSLDLRVRQQPWGRTESRNVVTDKQNRVGYAGHLTNFLRGMFDVWTLLSAYRDTVERFLMRHVDGEAMRVVRKPTAEYVRELERRLRGAAPESGDFQADELEQLRRWDVPYFVHRAPTSPDPADLEEPPRWSDRTRNFDMTSLGVAIRDAVEHVRARLTTEYLSDERHGVQVFLADTDIGQVSFDWPRRRQRMTYSWDAHTTRLRVRDLAEEPDQLPRVRDRLLRIDDIDSRLRAPWADGGFTDASLEDKLLRLTTSAMDWLENVVDHYGWPTAALVGADASNAACRLLQHATGPSDFQYRCLALLRRAADDGLAPGHQVAFLTDTLRVNSDRPQLYGTKFYEKDGRLEPLPIEEPDTVDDRRRRMGMPSLSAYTTAMRRRFPLPTLER</sequence>
<proteinExistence type="predicted"/>
<keyword evidence="3" id="KW-1185">Reference proteome</keyword>
<gene>
    <name evidence="2" type="ordered locus">Snas_3388</name>
</gene>
<dbReference type="STRING" id="446470.Snas_3388"/>
<evidence type="ECO:0000313" key="2">
    <source>
        <dbReference type="EMBL" id="ADD43052.1"/>
    </source>
</evidence>